<dbReference type="SUPFAM" id="SSF51445">
    <property type="entry name" value="(Trans)glycosidases"/>
    <property type="match status" value="1"/>
</dbReference>
<organism evidence="6 7">
    <name type="scientific">Amylocarpus encephaloides</name>
    <dbReference type="NCBI Taxonomy" id="45428"/>
    <lineage>
        <taxon>Eukaryota</taxon>
        <taxon>Fungi</taxon>
        <taxon>Dikarya</taxon>
        <taxon>Ascomycota</taxon>
        <taxon>Pezizomycotina</taxon>
        <taxon>Leotiomycetes</taxon>
        <taxon>Helotiales</taxon>
        <taxon>Helotiales incertae sedis</taxon>
        <taxon>Amylocarpus</taxon>
    </lineage>
</organism>
<reference evidence="6" key="1">
    <citation type="journal article" date="2021" name="IMA Fungus">
        <title>Genomic characterization of three marine fungi, including Emericellopsis atlantica sp. nov. with signatures of a generalist lifestyle and marine biomass degradation.</title>
        <authorList>
            <person name="Hagestad O.C."/>
            <person name="Hou L."/>
            <person name="Andersen J.H."/>
            <person name="Hansen E.H."/>
            <person name="Altermark B."/>
            <person name="Li C."/>
            <person name="Kuhnert E."/>
            <person name="Cox R.J."/>
            <person name="Crous P.W."/>
            <person name="Spatafora J.W."/>
            <person name="Lail K."/>
            <person name="Amirebrahimi M."/>
            <person name="Lipzen A."/>
            <person name="Pangilinan J."/>
            <person name="Andreopoulos W."/>
            <person name="Hayes R.D."/>
            <person name="Ng V."/>
            <person name="Grigoriev I.V."/>
            <person name="Jackson S.A."/>
            <person name="Sutton T.D.S."/>
            <person name="Dobson A.D.W."/>
            <person name="Rama T."/>
        </authorList>
    </citation>
    <scope>NUCLEOTIDE SEQUENCE</scope>
    <source>
        <strain evidence="6">TRa018bII</strain>
    </source>
</reference>
<feature type="transmembrane region" description="Helical" evidence="4">
    <location>
        <begin position="35"/>
        <end position="58"/>
    </location>
</feature>
<proteinExistence type="predicted"/>
<evidence type="ECO:0000313" key="7">
    <source>
        <dbReference type="Proteomes" id="UP000824998"/>
    </source>
</evidence>
<accession>A0A9P7YEC2</accession>
<dbReference type="Proteomes" id="UP000824998">
    <property type="component" value="Unassembled WGS sequence"/>
</dbReference>
<dbReference type="EMBL" id="MU251601">
    <property type="protein sequence ID" value="KAG9231453.1"/>
    <property type="molecule type" value="Genomic_DNA"/>
</dbReference>
<sequence length="327" mass="35376">MSPSLRSDSPEMSHPPKPSSTSTSRTCLQRRSKRFWMILAAVLVALALGLAVGLGVGLTKKGSGNTSPSEPTSTPPPSNNTNNGTLWTPSAGTTWQIVLQGALASNDPSLNVTVMDIDLFDNDASTITALHSQNRKVICYFSAGSYENWRSDSGQFKKSDYGKALQGWDGEYWLNTSSANVRQIMRARLALAASKKCDGVDPDNLDAYNNENGLDMTAADAEDYVAFLSREAHSLNLSIGLKNAGEIVNATVDMMEWVVNEQCVEYKECALYQPFIAAGKPVFHIEYPSSAPSVSTSQKTAICGDASTQGFSTIIKGMDLKSWYQLC</sequence>
<evidence type="ECO:0000256" key="4">
    <source>
        <dbReference type="SAM" id="Phobius"/>
    </source>
</evidence>
<gene>
    <name evidence="6" type="ORF">BJ875DRAFT_117880</name>
</gene>
<dbReference type="InterPro" id="IPR004352">
    <property type="entry name" value="GH114_TIM-barrel"/>
</dbReference>
<keyword evidence="4" id="KW-0812">Transmembrane</keyword>
<protein>
    <recommendedName>
        <fullName evidence="2">alpha-galactosidase</fullName>
        <ecNumber evidence="2">3.2.1.22</ecNumber>
    </recommendedName>
</protein>
<dbReference type="PANTHER" id="PTHR35273">
    <property type="entry name" value="ALPHA-1,4 POLYGALACTOSAMINIDASE, PUTATIVE (AFU_ORTHOLOGUE AFUA_3G07890)-RELATED"/>
    <property type="match status" value="1"/>
</dbReference>
<dbReference type="InterPro" id="IPR017853">
    <property type="entry name" value="GH"/>
</dbReference>
<dbReference type="PANTHER" id="PTHR35273:SF2">
    <property type="entry name" value="ALPHA-GALACTOSIDASE"/>
    <property type="match status" value="1"/>
</dbReference>
<dbReference type="OrthoDB" id="2108802at2759"/>
<comment type="catalytic activity">
    <reaction evidence="1">
        <text>Hydrolysis of terminal, non-reducing alpha-D-galactose residues in alpha-D-galactosides, including galactose oligosaccharides, galactomannans and galactolipids.</text>
        <dbReference type="EC" id="3.2.1.22"/>
    </reaction>
</comment>
<evidence type="ECO:0000313" key="6">
    <source>
        <dbReference type="EMBL" id="KAG9231453.1"/>
    </source>
</evidence>
<dbReference type="InterPro" id="IPR013785">
    <property type="entry name" value="Aldolase_TIM"/>
</dbReference>
<evidence type="ECO:0000256" key="3">
    <source>
        <dbReference type="SAM" id="MobiDB-lite"/>
    </source>
</evidence>
<keyword evidence="4" id="KW-0472">Membrane</keyword>
<feature type="region of interest" description="Disordered" evidence="3">
    <location>
        <begin position="1"/>
        <end position="26"/>
    </location>
</feature>
<keyword evidence="7" id="KW-1185">Reference proteome</keyword>
<evidence type="ECO:0000259" key="5">
    <source>
        <dbReference type="Pfam" id="PF03537"/>
    </source>
</evidence>
<dbReference type="Pfam" id="PF03537">
    <property type="entry name" value="Glyco_hydro_114"/>
    <property type="match status" value="1"/>
</dbReference>
<evidence type="ECO:0000256" key="2">
    <source>
        <dbReference type="ARBA" id="ARBA00012755"/>
    </source>
</evidence>
<keyword evidence="6" id="KW-0378">Hydrolase</keyword>
<dbReference type="AlphaFoldDB" id="A0A9P7YEC2"/>
<feature type="domain" description="Glycoside-hydrolase family GH114 TIM-barrel" evidence="5">
    <location>
        <begin position="94"/>
        <end position="323"/>
    </location>
</feature>
<feature type="compositionally biased region" description="Low complexity" evidence="3">
    <location>
        <begin position="62"/>
        <end position="72"/>
    </location>
</feature>
<keyword evidence="4" id="KW-1133">Transmembrane helix</keyword>
<comment type="caution">
    <text evidence="6">The sequence shown here is derived from an EMBL/GenBank/DDBJ whole genome shotgun (WGS) entry which is preliminary data.</text>
</comment>
<dbReference type="EC" id="3.2.1.22" evidence="2"/>
<dbReference type="Gene3D" id="3.20.20.70">
    <property type="entry name" value="Aldolase class I"/>
    <property type="match status" value="1"/>
</dbReference>
<evidence type="ECO:0000256" key="1">
    <source>
        <dbReference type="ARBA" id="ARBA00001255"/>
    </source>
</evidence>
<feature type="region of interest" description="Disordered" evidence="3">
    <location>
        <begin position="60"/>
        <end position="87"/>
    </location>
</feature>
<dbReference type="GO" id="GO:0004557">
    <property type="term" value="F:alpha-galactosidase activity"/>
    <property type="evidence" value="ECO:0007669"/>
    <property type="project" value="UniProtKB-EC"/>
</dbReference>
<name>A0A9P7YEC2_9HELO</name>